<protein>
    <submittedName>
        <fullName evidence="3">Uncharacterized protein</fullName>
    </submittedName>
</protein>
<dbReference type="Gramene" id="PGSC0003DMT400089285">
    <property type="protein sequence ID" value="PGSC0003DMT400089285"/>
    <property type="gene ID" value="PGSC0003DMG400038856"/>
</dbReference>
<feature type="compositionally biased region" description="Polar residues" evidence="1">
    <location>
        <begin position="207"/>
        <end position="223"/>
    </location>
</feature>
<dbReference type="PaxDb" id="4113-PGSC0003DMT400089285"/>
<keyword evidence="2" id="KW-0812">Transmembrane</keyword>
<sequence>MIWDNLQCRFYFVVTFAEYLGDGILIPPNEFQANYFRTKYAALLCKYGSEKADGGYLPRALSWLVRWSMAREGLCGPTLLERCEPWAGQRTVVPFIVREPYRGSLFFGVFLLHSLTYLVHFLLTHALPTFSSNVGLGDLSSILGDGFLRSKGVEDFGMANTRANARRDEEDNVEQEVPLQVPPQAPPQVHIDTGAMINVDNKVGSPNIDSSCDNSRPSHNSPS</sequence>
<keyword evidence="2" id="KW-0472">Membrane</keyword>
<reference evidence="4" key="1">
    <citation type="journal article" date="2011" name="Nature">
        <title>Genome sequence and analysis of the tuber crop potato.</title>
        <authorList>
            <consortium name="The Potato Genome Sequencing Consortium"/>
        </authorList>
    </citation>
    <scope>NUCLEOTIDE SEQUENCE [LARGE SCALE GENOMIC DNA]</scope>
    <source>
        <strain evidence="4">cv. DM1-3 516 R44</strain>
    </source>
</reference>
<name>M1DHU9_SOLTU</name>
<dbReference type="PANTHER" id="PTHR33022">
    <property type="entry name" value="DUF1985 DOMAIN-CONTAINING PROTEIN"/>
    <property type="match status" value="1"/>
</dbReference>
<evidence type="ECO:0000256" key="2">
    <source>
        <dbReference type="SAM" id="Phobius"/>
    </source>
</evidence>
<accession>M1DHU9</accession>
<organism evidence="3 4">
    <name type="scientific">Solanum tuberosum</name>
    <name type="common">Potato</name>
    <dbReference type="NCBI Taxonomy" id="4113"/>
    <lineage>
        <taxon>Eukaryota</taxon>
        <taxon>Viridiplantae</taxon>
        <taxon>Streptophyta</taxon>
        <taxon>Embryophyta</taxon>
        <taxon>Tracheophyta</taxon>
        <taxon>Spermatophyta</taxon>
        <taxon>Magnoliopsida</taxon>
        <taxon>eudicotyledons</taxon>
        <taxon>Gunneridae</taxon>
        <taxon>Pentapetalae</taxon>
        <taxon>asterids</taxon>
        <taxon>lamiids</taxon>
        <taxon>Solanales</taxon>
        <taxon>Solanaceae</taxon>
        <taxon>Solanoideae</taxon>
        <taxon>Solaneae</taxon>
        <taxon>Solanum</taxon>
    </lineage>
</organism>
<dbReference type="PANTHER" id="PTHR33022:SF13">
    <property type="entry name" value="UBIQUITIN-LIKE PROTEASE FAMILY PROFILE DOMAIN-CONTAINING PROTEIN"/>
    <property type="match status" value="1"/>
</dbReference>
<dbReference type="HOGENOM" id="CLU_1241947_0_0_1"/>
<dbReference type="Proteomes" id="UP000011115">
    <property type="component" value="Unassembled WGS sequence"/>
</dbReference>
<dbReference type="EnsemblPlants" id="PGSC0003DMT400089285">
    <property type="protein sequence ID" value="PGSC0003DMT400089285"/>
    <property type="gene ID" value="PGSC0003DMG400038856"/>
</dbReference>
<evidence type="ECO:0000256" key="1">
    <source>
        <dbReference type="SAM" id="MobiDB-lite"/>
    </source>
</evidence>
<feature type="region of interest" description="Disordered" evidence="1">
    <location>
        <begin position="200"/>
        <end position="223"/>
    </location>
</feature>
<keyword evidence="2" id="KW-1133">Transmembrane helix</keyword>
<dbReference type="InParanoid" id="M1DHU9"/>
<proteinExistence type="predicted"/>
<evidence type="ECO:0000313" key="3">
    <source>
        <dbReference type="EnsemblPlants" id="PGSC0003DMT400089285"/>
    </source>
</evidence>
<evidence type="ECO:0000313" key="4">
    <source>
        <dbReference type="Proteomes" id="UP000011115"/>
    </source>
</evidence>
<dbReference type="AlphaFoldDB" id="M1DHU9"/>
<reference evidence="3" key="2">
    <citation type="submission" date="2015-06" db="UniProtKB">
        <authorList>
            <consortium name="EnsemblPlants"/>
        </authorList>
    </citation>
    <scope>IDENTIFICATION</scope>
    <source>
        <strain evidence="3">DM1-3 516 R44</strain>
    </source>
</reference>
<keyword evidence="4" id="KW-1185">Reference proteome</keyword>
<feature type="transmembrane region" description="Helical" evidence="2">
    <location>
        <begin position="105"/>
        <end position="123"/>
    </location>
</feature>